<dbReference type="InterPro" id="IPR006016">
    <property type="entry name" value="UspA"/>
</dbReference>
<dbReference type="EMBL" id="JACGWS010000016">
    <property type="protein sequence ID" value="MBC8757053.1"/>
    <property type="molecule type" value="Genomic_DNA"/>
</dbReference>
<dbReference type="Proteomes" id="UP000619238">
    <property type="component" value="Unassembled WGS sequence"/>
</dbReference>
<evidence type="ECO:0000256" key="1">
    <source>
        <dbReference type="ARBA" id="ARBA00008791"/>
    </source>
</evidence>
<accession>A0ABR7QEY1</accession>
<comment type="caution">
    <text evidence="3">The sequence shown here is derived from an EMBL/GenBank/DDBJ whole genome shotgun (WGS) entry which is preliminary data.</text>
</comment>
<feature type="domain" description="UspA" evidence="2">
    <location>
        <begin position="1"/>
        <end position="147"/>
    </location>
</feature>
<gene>
    <name evidence="3" type="ORF">H2O64_20440</name>
</gene>
<dbReference type="CDD" id="cd00293">
    <property type="entry name" value="USP-like"/>
    <property type="match status" value="1"/>
</dbReference>
<dbReference type="Pfam" id="PF00582">
    <property type="entry name" value="Usp"/>
    <property type="match status" value="1"/>
</dbReference>
<dbReference type="PRINTS" id="PR01438">
    <property type="entry name" value="UNVRSLSTRESS"/>
</dbReference>
<dbReference type="SUPFAM" id="SSF52402">
    <property type="entry name" value="Adenine nucleotide alpha hydrolases-like"/>
    <property type="match status" value="2"/>
</dbReference>
<dbReference type="PANTHER" id="PTHR46268:SF6">
    <property type="entry name" value="UNIVERSAL STRESS PROTEIN UP12"/>
    <property type="match status" value="1"/>
</dbReference>
<organism evidence="3 4">
    <name type="scientific">Kordia aestuariivivens</name>
    <dbReference type="NCBI Taxonomy" id="2759037"/>
    <lineage>
        <taxon>Bacteria</taxon>
        <taxon>Pseudomonadati</taxon>
        <taxon>Bacteroidota</taxon>
        <taxon>Flavobacteriia</taxon>
        <taxon>Flavobacteriales</taxon>
        <taxon>Flavobacteriaceae</taxon>
        <taxon>Kordia</taxon>
    </lineage>
</organism>
<comment type="similarity">
    <text evidence="1">Belongs to the universal stress protein A family.</text>
</comment>
<sequence length="285" mass="33154">MKNILLPTDFSENSWNAIKYVLNFFKNTACNFYILHVNELRTVASGDVPYLPSYEAIEDLYTKPAKRKLKELLIRVSSGFPNNKLHRFYTLTDYNFFIKSIRKHVEEKHIDLIAMGTKGASGLKQYIVGSNTGDVITKVKCATLVVPEKATYKTIKEIAFPTDYALSYDIRTLQPLSDILKNTKSSLRILHINKKDEKLNIEQQEHKELLEAIFEEYEYSSHFLTNTKVEDAIQCFVESRDIDLMVMVAKNLNYFQQILFHSKVEKISYHITIPFLVLHDKVQHY</sequence>
<dbReference type="Gene3D" id="3.40.50.620">
    <property type="entry name" value="HUPs"/>
    <property type="match status" value="2"/>
</dbReference>
<evidence type="ECO:0000313" key="4">
    <source>
        <dbReference type="Proteomes" id="UP000619238"/>
    </source>
</evidence>
<protein>
    <submittedName>
        <fullName evidence="3">Universal stress protein</fullName>
    </submittedName>
</protein>
<dbReference type="InterPro" id="IPR006015">
    <property type="entry name" value="Universal_stress_UspA"/>
</dbReference>
<reference evidence="3 4" key="1">
    <citation type="submission" date="2020-07" db="EMBL/GenBank/DDBJ databases">
        <title>Description of Kordia aestuariivivens sp. nov., isolated from a tidal flat.</title>
        <authorList>
            <person name="Park S."/>
            <person name="Yoon J.-H."/>
        </authorList>
    </citation>
    <scope>NUCLEOTIDE SEQUENCE [LARGE SCALE GENOMIC DNA]</scope>
    <source>
        <strain evidence="3 4">YSTF-M3</strain>
    </source>
</reference>
<proteinExistence type="inferred from homology"/>
<name>A0ABR7QEY1_9FLAO</name>
<evidence type="ECO:0000259" key="2">
    <source>
        <dbReference type="Pfam" id="PF00582"/>
    </source>
</evidence>
<dbReference type="RefSeq" id="WP_187564098.1">
    <property type="nucleotide sequence ID" value="NZ_JACGWS010000016.1"/>
</dbReference>
<evidence type="ECO:0000313" key="3">
    <source>
        <dbReference type="EMBL" id="MBC8757053.1"/>
    </source>
</evidence>
<dbReference type="InterPro" id="IPR014729">
    <property type="entry name" value="Rossmann-like_a/b/a_fold"/>
</dbReference>
<dbReference type="PANTHER" id="PTHR46268">
    <property type="entry name" value="STRESS RESPONSE PROTEIN NHAX"/>
    <property type="match status" value="1"/>
</dbReference>
<keyword evidence="4" id="KW-1185">Reference proteome</keyword>